<dbReference type="EMBL" id="PEBX01000188">
    <property type="protein sequence ID" value="PTQ55123.1"/>
    <property type="molecule type" value="Genomic_DNA"/>
</dbReference>
<dbReference type="InterPro" id="IPR052924">
    <property type="entry name" value="OsmC/Ohr_hydroprdx_reductase"/>
</dbReference>
<dbReference type="PANTHER" id="PTHR35368">
    <property type="entry name" value="HYDROPEROXIDE REDUCTASE"/>
    <property type="match status" value="1"/>
</dbReference>
<dbReference type="Gene3D" id="3.30.300.20">
    <property type="match status" value="1"/>
</dbReference>
<organism evidence="1 2">
    <name type="scientific">Candidatus Carbonibacillus altaicus</name>
    <dbReference type="NCBI Taxonomy" id="2163959"/>
    <lineage>
        <taxon>Bacteria</taxon>
        <taxon>Bacillati</taxon>
        <taxon>Bacillota</taxon>
        <taxon>Bacilli</taxon>
        <taxon>Bacillales</taxon>
        <taxon>Candidatus Carbonibacillus</taxon>
    </lineage>
</organism>
<name>A0A2R6XXI2_9BACL</name>
<dbReference type="Pfam" id="PF02566">
    <property type="entry name" value="OsmC"/>
    <property type="match status" value="1"/>
</dbReference>
<comment type="caution">
    <text evidence="1">The sequence shown here is derived from an EMBL/GenBank/DDBJ whole genome shotgun (WGS) entry which is preliminary data.</text>
</comment>
<sequence length="86" mass="9722">MAVLIRSLAPHHHVTLKYLKIDVEGDLDPRGYREEDPSIRPGLQEIRYHVNIEADGEKEDIEALLTHAARVCPVKDTLKGVTVNRV</sequence>
<evidence type="ECO:0000313" key="2">
    <source>
        <dbReference type="Proteomes" id="UP000244338"/>
    </source>
</evidence>
<dbReference type="InterPro" id="IPR015946">
    <property type="entry name" value="KH_dom-like_a/b"/>
</dbReference>
<dbReference type="InterPro" id="IPR036102">
    <property type="entry name" value="OsmC/Ohrsf"/>
</dbReference>
<dbReference type="AlphaFoldDB" id="A0A2R6XXI2"/>
<protein>
    <submittedName>
        <fullName evidence="1">OsmC family protein</fullName>
    </submittedName>
</protein>
<evidence type="ECO:0000313" key="1">
    <source>
        <dbReference type="EMBL" id="PTQ55123.1"/>
    </source>
</evidence>
<dbReference type="PANTHER" id="PTHR35368:SF1">
    <property type="entry name" value="HYDROPEROXIDE REDUCTASE"/>
    <property type="match status" value="1"/>
</dbReference>
<gene>
    <name evidence="1" type="ORF">BSOLF_0162</name>
</gene>
<dbReference type="SUPFAM" id="SSF82784">
    <property type="entry name" value="OsmC-like"/>
    <property type="match status" value="1"/>
</dbReference>
<reference evidence="2" key="1">
    <citation type="journal article" date="2018" name="Sci. Rep.">
        <title>Lignite coal burning seam in the remote Altai Mountains harbors a hydrogen-driven thermophilic microbial community.</title>
        <authorList>
            <person name="Kadnikov V.V."/>
            <person name="Mardanov A.V."/>
            <person name="Ivasenko D.A."/>
            <person name="Antsiferov D.V."/>
            <person name="Beletsky A.V."/>
            <person name="Karnachuk O.V."/>
            <person name="Ravin N.V."/>
        </authorList>
    </citation>
    <scope>NUCLEOTIDE SEQUENCE [LARGE SCALE GENOMIC DNA]</scope>
</reference>
<dbReference type="Proteomes" id="UP000244338">
    <property type="component" value="Unassembled WGS sequence"/>
</dbReference>
<dbReference type="InterPro" id="IPR003718">
    <property type="entry name" value="OsmC/Ohr_fam"/>
</dbReference>
<proteinExistence type="predicted"/>
<accession>A0A2R6XXI2</accession>